<protein>
    <submittedName>
        <fullName evidence="1">Uncharacterized protein</fullName>
    </submittedName>
</protein>
<gene>
    <name evidence="1" type="ORF">SEMRO_956_G224500.1</name>
</gene>
<reference evidence="1" key="1">
    <citation type="submission" date="2020-06" db="EMBL/GenBank/DDBJ databases">
        <authorList>
            <consortium name="Plant Systems Biology data submission"/>
        </authorList>
    </citation>
    <scope>NUCLEOTIDE SEQUENCE</scope>
    <source>
        <strain evidence="1">D6</strain>
    </source>
</reference>
<comment type="caution">
    <text evidence="1">The sequence shown here is derived from an EMBL/GenBank/DDBJ whole genome shotgun (WGS) entry which is preliminary data.</text>
</comment>
<accession>A0A9N8EHS4</accession>
<dbReference type="AlphaFoldDB" id="A0A9N8EHS4"/>
<organism evidence="1 2">
    <name type="scientific">Seminavis robusta</name>
    <dbReference type="NCBI Taxonomy" id="568900"/>
    <lineage>
        <taxon>Eukaryota</taxon>
        <taxon>Sar</taxon>
        <taxon>Stramenopiles</taxon>
        <taxon>Ochrophyta</taxon>
        <taxon>Bacillariophyta</taxon>
        <taxon>Bacillariophyceae</taxon>
        <taxon>Bacillariophycidae</taxon>
        <taxon>Naviculales</taxon>
        <taxon>Naviculaceae</taxon>
        <taxon>Seminavis</taxon>
    </lineage>
</organism>
<dbReference type="EMBL" id="CAICTM010000954">
    <property type="protein sequence ID" value="CAB9518705.1"/>
    <property type="molecule type" value="Genomic_DNA"/>
</dbReference>
<sequence>MYSGDFDKTFSTCNHLRVKQAKPNETAWKAWRQALGYFCYTLSRKKKYLKTEHHLTTWLLPATQLRRRWPALYDPGSDTEISDHMYCHTPEGWTMHQSIRYDFDQTPSGIVNTPPETAAPCDYKVRPYTLQMMGYENVIQQQQPETHTSINTLIPTLDAWEQHLLRDLHFLVPETEV</sequence>
<name>A0A9N8EHS4_9STRA</name>
<proteinExistence type="predicted"/>
<evidence type="ECO:0000313" key="1">
    <source>
        <dbReference type="EMBL" id="CAB9518705.1"/>
    </source>
</evidence>
<dbReference type="Proteomes" id="UP001153069">
    <property type="component" value="Unassembled WGS sequence"/>
</dbReference>
<keyword evidence="2" id="KW-1185">Reference proteome</keyword>
<evidence type="ECO:0000313" key="2">
    <source>
        <dbReference type="Proteomes" id="UP001153069"/>
    </source>
</evidence>